<evidence type="ECO:0000256" key="4">
    <source>
        <dbReference type="ARBA" id="ARBA00022722"/>
    </source>
</evidence>
<reference evidence="14 15" key="2">
    <citation type="journal article" date="2012" name="Open Biol.">
        <title>Characteristics of nucleosomes and linker DNA regions on the genome of the basidiomycete Mixia osmundae revealed by mono- and dinucleosome mapping.</title>
        <authorList>
            <person name="Nishida H."/>
            <person name="Kondo S."/>
            <person name="Matsumoto T."/>
            <person name="Suzuki Y."/>
            <person name="Yoshikawa H."/>
            <person name="Taylor T.D."/>
            <person name="Sugiyama J."/>
        </authorList>
    </citation>
    <scope>NUCLEOTIDE SEQUENCE [LARGE SCALE GENOMIC DNA]</scope>
    <source>
        <strain evidence="15">CBS 9802 / IAM 14324 / JCM 22182 / KY 12970</strain>
    </source>
</reference>
<dbReference type="EMBL" id="BABT02000019">
    <property type="protein sequence ID" value="GAA93705.1"/>
    <property type="molecule type" value="Genomic_DNA"/>
</dbReference>
<dbReference type="STRING" id="764103.G7DSZ5"/>
<dbReference type="PROSITE" id="PS52044">
    <property type="entry name" value="VLRF1"/>
    <property type="match status" value="1"/>
</dbReference>
<dbReference type="InterPro" id="IPR047139">
    <property type="entry name" value="ANKZ1/VMS1"/>
</dbReference>
<feature type="region of interest" description="Disordered" evidence="12">
    <location>
        <begin position="415"/>
        <end position="437"/>
    </location>
</feature>
<keyword evidence="7 10" id="KW-0378">Hydrolase</keyword>
<dbReference type="PANTHER" id="PTHR16036">
    <property type="entry name" value="ANKYRIN REPEAT AND ZINC FINGER DOMAIN-CONTAINING PROTEIN 1"/>
    <property type="match status" value="1"/>
</dbReference>
<dbReference type="AlphaFoldDB" id="G7DSZ5"/>
<comment type="subcellular location">
    <subcellularLocation>
        <location evidence="1">Cytoplasm</location>
    </subcellularLocation>
</comment>
<dbReference type="RefSeq" id="XP_014565774.1">
    <property type="nucleotide sequence ID" value="XM_014710288.1"/>
</dbReference>
<evidence type="ECO:0000256" key="5">
    <source>
        <dbReference type="ARBA" id="ARBA00022737"/>
    </source>
</evidence>
<evidence type="ECO:0000256" key="1">
    <source>
        <dbReference type="ARBA" id="ARBA00004496"/>
    </source>
</evidence>
<dbReference type="GO" id="GO:0004519">
    <property type="term" value="F:endonuclease activity"/>
    <property type="evidence" value="ECO:0007669"/>
    <property type="project" value="UniProtKB-KW"/>
</dbReference>
<comment type="similarity">
    <text evidence="2 10">Belongs to the ANKZF1/VMS1 family.</text>
</comment>
<dbReference type="InterPro" id="IPR002110">
    <property type="entry name" value="Ankyrin_rpt"/>
</dbReference>
<dbReference type="OrthoDB" id="429841at2759"/>
<dbReference type="Pfam" id="PF00023">
    <property type="entry name" value="Ank"/>
    <property type="match status" value="1"/>
</dbReference>
<evidence type="ECO:0000313" key="15">
    <source>
        <dbReference type="Proteomes" id="UP000009131"/>
    </source>
</evidence>
<keyword evidence="8" id="KW-0040">ANK repeat</keyword>
<evidence type="ECO:0000256" key="3">
    <source>
        <dbReference type="ARBA" id="ARBA00022490"/>
    </source>
</evidence>
<evidence type="ECO:0000256" key="2">
    <source>
        <dbReference type="ARBA" id="ARBA00009262"/>
    </source>
</evidence>
<dbReference type="InParanoid" id="G7DSZ5"/>
<dbReference type="GO" id="GO:0016787">
    <property type="term" value="F:hydrolase activity"/>
    <property type="evidence" value="ECO:0007669"/>
    <property type="project" value="UniProtKB-KW"/>
</dbReference>
<evidence type="ECO:0000256" key="10">
    <source>
        <dbReference type="PROSITE-ProRule" id="PRU01389"/>
    </source>
</evidence>
<keyword evidence="3 10" id="KW-0963">Cytoplasm</keyword>
<dbReference type="OMA" id="GPHIFMC"/>
<feature type="coiled-coil region" evidence="11">
    <location>
        <begin position="586"/>
        <end position="622"/>
    </location>
</feature>
<dbReference type="GO" id="GO:0036503">
    <property type="term" value="P:ERAD pathway"/>
    <property type="evidence" value="ECO:0007669"/>
    <property type="project" value="TreeGrafter"/>
</dbReference>
<dbReference type="Pfam" id="PF18826">
    <property type="entry name" value="bVLRF1"/>
    <property type="match status" value="1"/>
</dbReference>
<accession>G7DSZ5</accession>
<reference evidence="14 15" key="1">
    <citation type="journal article" date="2011" name="J. Gen. Appl. Microbiol.">
        <title>Draft genome sequencing of the enigmatic basidiomycete Mixia osmundae.</title>
        <authorList>
            <person name="Nishida H."/>
            <person name="Nagatsuka Y."/>
            <person name="Sugiyama J."/>
        </authorList>
    </citation>
    <scope>NUCLEOTIDE SEQUENCE [LARGE SCALE GENOMIC DNA]</scope>
    <source>
        <strain evidence="15">CBS 9802 / IAM 14324 / JCM 22182 / KY 12970</strain>
    </source>
</reference>
<evidence type="ECO:0000313" key="14">
    <source>
        <dbReference type="EMBL" id="GAA93705.1"/>
    </source>
</evidence>
<feature type="region of interest" description="Disordered" evidence="12">
    <location>
        <begin position="285"/>
        <end position="308"/>
    </location>
</feature>
<proteinExistence type="inferred from homology"/>
<evidence type="ECO:0000256" key="6">
    <source>
        <dbReference type="ARBA" id="ARBA00022759"/>
    </source>
</evidence>
<evidence type="ECO:0000256" key="7">
    <source>
        <dbReference type="ARBA" id="ARBA00022801"/>
    </source>
</evidence>
<keyword evidence="9 11" id="KW-0175">Coiled coil</keyword>
<comment type="caution">
    <text evidence="14">The sequence shown here is derived from an EMBL/GenBank/DDBJ whole genome shotgun (WGS) entry which is preliminary data.</text>
</comment>
<evidence type="ECO:0000256" key="12">
    <source>
        <dbReference type="SAM" id="MobiDB-lite"/>
    </source>
</evidence>
<protein>
    <recommendedName>
        <fullName evidence="13">VLRF1 domain-containing protein</fullName>
    </recommendedName>
</protein>
<evidence type="ECO:0000259" key="13">
    <source>
        <dbReference type="PROSITE" id="PS52044"/>
    </source>
</evidence>
<keyword evidence="15" id="KW-1185">Reference proteome</keyword>
<evidence type="ECO:0000256" key="8">
    <source>
        <dbReference type="ARBA" id="ARBA00023043"/>
    </source>
</evidence>
<keyword evidence="4 10" id="KW-0540">Nuclease</keyword>
<gene>
    <name evidence="14" type="primary">Mo00350</name>
    <name evidence="14" type="ORF">E5Q_00350</name>
</gene>
<feature type="active site" evidence="10">
    <location>
        <position position="293"/>
    </location>
</feature>
<organism evidence="14 15">
    <name type="scientific">Mixia osmundae (strain CBS 9802 / IAM 14324 / JCM 22182 / KY 12970)</name>
    <dbReference type="NCBI Taxonomy" id="764103"/>
    <lineage>
        <taxon>Eukaryota</taxon>
        <taxon>Fungi</taxon>
        <taxon>Dikarya</taxon>
        <taxon>Basidiomycota</taxon>
        <taxon>Pucciniomycotina</taxon>
        <taxon>Mixiomycetes</taxon>
        <taxon>Mixiales</taxon>
        <taxon>Mixiaceae</taxon>
        <taxon>Mixia</taxon>
    </lineage>
</organism>
<name>G7DSZ5_MIXOS</name>
<dbReference type="GO" id="GO:0005737">
    <property type="term" value="C:cytoplasm"/>
    <property type="evidence" value="ECO:0007669"/>
    <property type="project" value="UniProtKB-SubCell"/>
</dbReference>
<comment type="domain">
    <text evidence="10">The VLRF1 domain mediates binding to the 60S ribosomal subunit.</text>
</comment>
<evidence type="ECO:0000256" key="11">
    <source>
        <dbReference type="SAM" id="Coils"/>
    </source>
</evidence>
<dbReference type="FunCoup" id="G7DSZ5">
    <property type="interactions" value="24"/>
</dbReference>
<dbReference type="InterPro" id="IPR041175">
    <property type="entry name" value="VLRF1/Vms1"/>
</dbReference>
<keyword evidence="5" id="KW-0677">Repeat</keyword>
<sequence length="686" mass="76269">MSSLEGGLYAFTLPQEILACLQVRSFGGQATETGPVEPVQQQVRNGLQSTSLGCATCAVVVFADLPEQREHFRSDWHRYNLKQAASSSQQQQQQQQPITEERFHGLIDNLSASISGSEGSSSDLETDEDSRSGLQRLLARQRLTNDLATDSSEERDSRGPRSPLLWFTAEPALSDTQIGIYRALFPSDAKATRDRPAAAWLSELAELQVKPHIPKPPKALRAQVAPADNAASTEPHSRSWLMIMIGGGHFAAMLVSLVPKLVYKGTKLEKEPEVFASKTFHRYTTRRKQGGAQSANDNAKGNAKSAGAGLRRYNEAALTDEVRELLHDWREDIARTEAIFLRSSRANHKVFFGYPNAVLEKRDPRIRGIPFPTKRPTLSELTRAFQELTQPRISHLTADALAALDAEYLASIAPKPKPKPVESKVTPKPVEPKLSSEEIEHRERWQRVVDMVHKGRLDALCQFIARHQAKPETNAAGVDYLHDLPGFLKESATATTLLHLASQADQPEIVRWLLYEQRADPTLAASLSQHHTHRAPQTPYELARSKETRNVFRVCYYEHPDWWNWSASDGARVPSALDSAAEQLHKAREQDRLQALRDKAQAKEAARQKEAAAEAARQAEADAETVALERAKVLATPSVKPRRLGGGPPAKLERARNNDAGLDEAARMRIERERRARAAEARLAGK</sequence>
<dbReference type="HOGENOM" id="CLU_014293_1_1_1"/>
<dbReference type="PANTHER" id="PTHR16036:SF2">
    <property type="entry name" value="TRNA ENDONUCLEASE ANKZF1"/>
    <property type="match status" value="1"/>
</dbReference>
<dbReference type="Proteomes" id="UP000009131">
    <property type="component" value="Unassembled WGS sequence"/>
</dbReference>
<feature type="compositionally biased region" description="Low complexity" evidence="12">
    <location>
        <begin position="294"/>
        <end position="308"/>
    </location>
</feature>
<keyword evidence="6 10" id="KW-0255">Endonuclease</keyword>
<feature type="region of interest" description="Disordered" evidence="12">
    <location>
        <begin position="141"/>
        <end position="163"/>
    </location>
</feature>
<feature type="domain" description="VLRF1" evidence="13">
    <location>
        <begin position="236"/>
        <end position="391"/>
    </location>
</feature>
<dbReference type="eggNOG" id="KOG2505">
    <property type="taxonomic scope" value="Eukaryota"/>
</dbReference>
<evidence type="ECO:0000256" key="9">
    <source>
        <dbReference type="ARBA" id="ARBA00023054"/>
    </source>
</evidence>
<feature type="region of interest" description="Disordered" evidence="12">
    <location>
        <begin position="633"/>
        <end position="667"/>
    </location>
</feature>